<gene>
    <name evidence="1" type="ORF">DW322_21070</name>
</gene>
<sequence length="198" mass="21777">MRNPLAGFPQEINLGTATVATLGPVGTDAHAEADRLFGKVLLADSFNEAMDLGLAEGVLVLVAAGFLERDDDKLVDSWVDIHFRNLDRMRLLATWESLTKPMCVASNTARGRSLKSMETIALHPATEVFARKFAPQAARNYVSAKPIAAQRANDGHTDGCIGSVDIVREMPNLKILNTWQPTMVWCLYEPYFLTNSND</sequence>
<name>A0A6P2CK86_9NOCA</name>
<comment type="caution">
    <text evidence="1">The sequence shown here is derived from an EMBL/GenBank/DDBJ whole genome shotgun (WGS) entry which is preliminary data.</text>
</comment>
<dbReference type="RefSeq" id="WP_010839980.1">
    <property type="nucleotide sequence ID" value="NZ_QRCM01000001.1"/>
</dbReference>
<reference evidence="1 2" key="1">
    <citation type="submission" date="2018-07" db="EMBL/GenBank/DDBJ databases">
        <title>Genome sequence of Rhodococcus rhodnii ATCC 35071 from Rhodnius prolixus.</title>
        <authorList>
            <person name="Patel V."/>
            <person name="Vogel K.J."/>
        </authorList>
    </citation>
    <scope>NUCLEOTIDE SEQUENCE [LARGE SCALE GENOMIC DNA]</scope>
    <source>
        <strain evidence="1 2">ATCC 35071</strain>
    </source>
</reference>
<dbReference type="Proteomes" id="UP000471120">
    <property type="component" value="Unassembled WGS sequence"/>
</dbReference>
<evidence type="ECO:0000313" key="2">
    <source>
        <dbReference type="Proteomes" id="UP000471120"/>
    </source>
</evidence>
<accession>A0A6P2CK86</accession>
<protein>
    <submittedName>
        <fullName evidence="1">Uncharacterized protein</fullName>
    </submittedName>
</protein>
<dbReference type="AlphaFoldDB" id="A0A6P2CK86"/>
<organism evidence="1 2">
    <name type="scientific">Rhodococcus rhodnii</name>
    <dbReference type="NCBI Taxonomy" id="38312"/>
    <lineage>
        <taxon>Bacteria</taxon>
        <taxon>Bacillati</taxon>
        <taxon>Actinomycetota</taxon>
        <taxon>Actinomycetes</taxon>
        <taxon>Mycobacteriales</taxon>
        <taxon>Nocardiaceae</taxon>
        <taxon>Rhodococcus</taxon>
    </lineage>
</organism>
<dbReference type="EMBL" id="QRCM01000001">
    <property type="protein sequence ID" value="TXG92201.1"/>
    <property type="molecule type" value="Genomic_DNA"/>
</dbReference>
<proteinExistence type="predicted"/>
<evidence type="ECO:0000313" key="1">
    <source>
        <dbReference type="EMBL" id="TXG92201.1"/>
    </source>
</evidence>